<comment type="caution">
    <text evidence="1">The sequence shown here is derived from an EMBL/GenBank/DDBJ whole genome shotgun (WGS) entry which is preliminary data.</text>
</comment>
<sequence length="164" mass="19543">MFYSNENIKLEQSCRLYKSICNPRLGDSMVNLPFFYLFLKRTIATKLQMMMTPFQLQHLQYIIRNKMMQPADETERYRHLLWYNLLSIPNTHLRVNEHVTQMQEAMKLQLKGDHVLELVEMELQFIAALNRPLPVEELYLLQLLNSMIPSAQIHVWLGNCYVLL</sequence>
<keyword evidence="2" id="KW-1185">Reference proteome</keyword>
<evidence type="ECO:0000313" key="2">
    <source>
        <dbReference type="Proteomes" id="UP000023152"/>
    </source>
</evidence>
<dbReference type="Proteomes" id="UP000023152">
    <property type="component" value="Unassembled WGS sequence"/>
</dbReference>
<name>X6L9T7_RETFI</name>
<organism evidence="1 2">
    <name type="scientific">Reticulomyxa filosa</name>
    <dbReference type="NCBI Taxonomy" id="46433"/>
    <lineage>
        <taxon>Eukaryota</taxon>
        <taxon>Sar</taxon>
        <taxon>Rhizaria</taxon>
        <taxon>Retaria</taxon>
        <taxon>Foraminifera</taxon>
        <taxon>Monothalamids</taxon>
        <taxon>Reticulomyxidae</taxon>
        <taxon>Reticulomyxa</taxon>
    </lineage>
</organism>
<gene>
    <name evidence="1" type="ORF">RFI_39660</name>
</gene>
<feature type="non-terminal residue" evidence="1">
    <location>
        <position position="164"/>
    </location>
</feature>
<dbReference type="AlphaFoldDB" id="X6L9T7"/>
<accession>X6L9T7</accession>
<evidence type="ECO:0000313" key="1">
    <source>
        <dbReference type="EMBL" id="ETN97866.1"/>
    </source>
</evidence>
<dbReference type="EMBL" id="ASPP01048394">
    <property type="protein sequence ID" value="ETN97866.1"/>
    <property type="molecule type" value="Genomic_DNA"/>
</dbReference>
<protein>
    <submittedName>
        <fullName evidence="1">Uncharacterized protein</fullName>
    </submittedName>
</protein>
<reference evidence="1 2" key="1">
    <citation type="journal article" date="2013" name="Curr. Biol.">
        <title>The Genome of the Foraminiferan Reticulomyxa filosa.</title>
        <authorList>
            <person name="Glockner G."/>
            <person name="Hulsmann N."/>
            <person name="Schleicher M."/>
            <person name="Noegel A.A."/>
            <person name="Eichinger L."/>
            <person name="Gallinger C."/>
            <person name="Pawlowski J."/>
            <person name="Sierra R."/>
            <person name="Euteneuer U."/>
            <person name="Pillet L."/>
            <person name="Moustafa A."/>
            <person name="Platzer M."/>
            <person name="Groth M."/>
            <person name="Szafranski K."/>
            <person name="Schliwa M."/>
        </authorList>
    </citation>
    <scope>NUCLEOTIDE SEQUENCE [LARGE SCALE GENOMIC DNA]</scope>
</reference>
<proteinExistence type="predicted"/>